<name>A0A0E3ZKF9_9BURK</name>
<keyword evidence="2" id="KW-1185">Reference proteome</keyword>
<dbReference type="Pfam" id="PF13489">
    <property type="entry name" value="Methyltransf_23"/>
    <property type="match status" value="1"/>
</dbReference>
<accession>A0A0E3ZKF9</accession>
<dbReference type="HOGENOM" id="CLU_1318682_0_0_4"/>
<keyword evidence="1" id="KW-0808">Transferase</keyword>
<sequence>MFRSFSSIVDMEEVGDLEVFYSAFRSDLTKNTNSKSLDLGCGNIPRNPFKADVLYGIDIRDSANPNIARSDLAQEGIPYEDASMDYITAFDFIEHVPRVLYLPEIRYSFIELMNEVYRVLTPGGLFLAQTPVYPFSACFTDPTHINPITSETFSQYFDDQRQWGRMYGFKGSFKVESQVRHSTHLISVLRKV</sequence>
<evidence type="ECO:0000313" key="1">
    <source>
        <dbReference type="EMBL" id="AKD24586.1"/>
    </source>
</evidence>
<dbReference type="KEGG" id="pdq:CL55_00002530"/>
<evidence type="ECO:0000313" key="2">
    <source>
        <dbReference type="Proteomes" id="UP000061135"/>
    </source>
</evidence>
<dbReference type="InterPro" id="IPR029063">
    <property type="entry name" value="SAM-dependent_MTases_sf"/>
</dbReference>
<protein>
    <submittedName>
        <fullName evidence="1">Methylase involved in ubiquinone/menaquinone biosynthesis</fullName>
    </submittedName>
</protein>
<dbReference type="PATRIC" id="fig|576611.7.peg.255"/>
<organism evidence="1 2">
    <name type="scientific">Polynucleobacter duraquae</name>
    <dbReference type="NCBI Taxonomy" id="1835254"/>
    <lineage>
        <taxon>Bacteria</taxon>
        <taxon>Pseudomonadati</taxon>
        <taxon>Pseudomonadota</taxon>
        <taxon>Betaproteobacteria</taxon>
        <taxon>Burkholderiales</taxon>
        <taxon>Burkholderiaceae</taxon>
        <taxon>Polynucleobacter</taxon>
    </lineage>
</organism>
<dbReference type="GO" id="GO:0008168">
    <property type="term" value="F:methyltransferase activity"/>
    <property type="evidence" value="ECO:0007669"/>
    <property type="project" value="UniProtKB-KW"/>
</dbReference>
<dbReference type="Gene3D" id="3.40.50.150">
    <property type="entry name" value="Vaccinia Virus protein VP39"/>
    <property type="match status" value="1"/>
</dbReference>
<reference evidence="1 2" key="1">
    <citation type="submission" date="2014-03" db="EMBL/GenBank/DDBJ databases">
        <title>Genome of Polynucleobacter strain MWH-MoK4.</title>
        <authorList>
            <person name="Hahn M.W."/>
        </authorList>
    </citation>
    <scope>NUCLEOTIDE SEQUENCE [LARGE SCALE GENOMIC DNA]</scope>
    <source>
        <strain evidence="1 2">MWH-MoK4</strain>
    </source>
</reference>
<dbReference type="AlphaFoldDB" id="A0A0E3ZKF9"/>
<dbReference type="SUPFAM" id="SSF53335">
    <property type="entry name" value="S-adenosyl-L-methionine-dependent methyltransferases"/>
    <property type="match status" value="1"/>
</dbReference>
<dbReference type="STRING" id="1835254.CL55_00002530"/>
<dbReference type="EMBL" id="CP007501">
    <property type="protein sequence ID" value="AKD24586.1"/>
    <property type="molecule type" value="Genomic_DNA"/>
</dbReference>
<proteinExistence type="predicted"/>
<dbReference type="Proteomes" id="UP000061135">
    <property type="component" value="Chromosome"/>
</dbReference>
<dbReference type="CDD" id="cd02440">
    <property type="entry name" value="AdoMet_MTases"/>
    <property type="match status" value="1"/>
</dbReference>
<keyword evidence="1" id="KW-0489">Methyltransferase</keyword>
<gene>
    <name evidence="1" type="ORF">CL55_00002530</name>
</gene>
<dbReference type="GO" id="GO:0032259">
    <property type="term" value="P:methylation"/>
    <property type="evidence" value="ECO:0007669"/>
    <property type="project" value="UniProtKB-KW"/>
</dbReference>
<keyword evidence="1" id="KW-0830">Ubiquinone</keyword>